<feature type="transmembrane region" description="Helical" evidence="1">
    <location>
        <begin position="558"/>
        <end position="590"/>
    </location>
</feature>
<accession>A0AAE0IJI2</accession>
<sequence length="706" mass="78450">MQTSSDYEVYLGQWINWSRGPVLGATLTMTRSNGNLLIGFLAFFVAVVGARFWRIAALILHFQNSTDQASDALHHQRQAVLRNASNPDEGVITLLDIMLSWRGAASRPFRRLLLPLLVSSCCVAAFTLAGGFSSNVQFSDDLGSEVLLTGRNCAASYFPDNATTRDYEALYYPYLSKQEGSAANYASQCYTNNTGGILKCGTFVQQRLPVQANYEADCPFKGGLCKTNSSNIHLDTGYLDSHAHFGLNAPPEQRILFRKTLHCAPLVTQGHKQVFNVSGDKSYTRYYYGNSTDFNYTTRELYQRNYTYQYTNDLRERNPSQMSGYTMGVQAYFKGADDTPLTGSSNFVPIPELDVPNANTYVVFRSGNGVSFAEKTDDLWYQATTPAGVRVNLNSAADNIKVYWMDEVASPMGCAEQIQFCNPNLPEDDEARCTPMTGFFDDQDYPEFFKDPDAKARFAYIVKAVGQPGLSGLLLNLGAQSLTTRYGVRQGLQGPIPGNQWQKDVEHWMSTIMTVDQANFVSQATGPTDPAVKLFYRGPENKTEQRLCQSQKILSNEYASFSILGLVLIFAIGGLIVTISMSLEAVLAWISRRLYGQMTYAQLEWCTNETLQLQRLVQEELGLGTWKNATGSVPITLPGEQLGLLDLQDREHPRICRPEAAKKDGFGDNDGDGKGVRYQLDGISIDDGEKFDLKTILSYSSGDWKV</sequence>
<evidence type="ECO:0000313" key="3">
    <source>
        <dbReference type="Proteomes" id="UP001283341"/>
    </source>
</evidence>
<keyword evidence="1" id="KW-0812">Transmembrane</keyword>
<evidence type="ECO:0000313" key="2">
    <source>
        <dbReference type="EMBL" id="KAK3326109.1"/>
    </source>
</evidence>
<reference evidence="2" key="2">
    <citation type="submission" date="2023-06" db="EMBL/GenBank/DDBJ databases">
        <authorList>
            <consortium name="Lawrence Berkeley National Laboratory"/>
            <person name="Haridas S."/>
            <person name="Hensen N."/>
            <person name="Bonometti L."/>
            <person name="Westerberg I."/>
            <person name="Brannstrom I.O."/>
            <person name="Guillou S."/>
            <person name="Cros-Aarteil S."/>
            <person name="Calhoun S."/>
            <person name="Kuo A."/>
            <person name="Mondo S."/>
            <person name="Pangilinan J."/>
            <person name="Riley R."/>
            <person name="Labutti K."/>
            <person name="Andreopoulos B."/>
            <person name="Lipzen A."/>
            <person name="Chen C."/>
            <person name="Yanf M."/>
            <person name="Daum C."/>
            <person name="Ng V."/>
            <person name="Clum A."/>
            <person name="Steindorff A."/>
            <person name="Ohm R."/>
            <person name="Martin F."/>
            <person name="Silar P."/>
            <person name="Natvig D."/>
            <person name="Lalanne C."/>
            <person name="Gautier V."/>
            <person name="Ament-Velasquez S.L."/>
            <person name="Kruys A."/>
            <person name="Hutchinson M.I."/>
            <person name="Powell A.J."/>
            <person name="Barry K."/>
            <person name="Miller A.N."/>
            <person name="Grigoriev I.V."/>
            <person name="Debuchy R."/>
            <person name="Gladieux P."/>
            <person name="Thoren M.H."/>
            <person name="Johannesson H."/>
        </authorList>
    </citation>
    <scope>NUCLEOTIDE SEQUENCE</scope>
    <source>
        <strain evidence="2">CBS 118394</strain>
    </source>
</reference>
<keyword evidence="3" id="KW-1185">Reference proteome</keyword>
<keyword evidence="1" id="KW-1133">Transmembrane helix</keyword>
<gene>
    <name evidence="2" type="ORF">B0H66DRAFT_470345</name>
</gene>
<comment type="caution">
    <text evidence="2">The sequence shown here is derived from an EMBL/GenBank/DDBJ whole genome shotgun (WGS) entry which is preliminary data.</text>
</comment>
<feature type="transmembrane region" description="Helical" evidence="1">
    <location>
        <begin position="112"/>
        <end position="132"/>
    </location>
</feature>
<feature type="transmembrane region" description="Helical" evidence="1">
    <location>
        <begin position="36"/>
        <end position="53"/>
    </location>
</feature>
<dbReference type="AlphaFoldDB" id="A0AAE0IJI2"/>
<reference evidence="2" key="1">
    <citation type="journal article" date="2023" name="Mol. Phylogenet. Evol.">
        <title>Genome-scale phylogeny and comparative genomics of the fungal order Sordariales.</title>
        <authorList>
            <person name="Hensen N."/>
            <person name="Bonometti L."/>
            <person name="Westerberg I."/>
            <person name="Brannstrom I.O."/>
            <person name="Guillou S."/>
            <person name="Cros-Aarteil S."/>
            <person name="Calhoun S."/>
            <person name="Haridas S."/>
            <person name="Kuo A."/>
            <person name="Mondo S."/>
            <person name="Pangilinan J."/>
            <person name="Riley R."/>
            <person name="LaButti K."/>
            <person name="Andreopoulos B."/>
            <person name="Lipzen A."/>
            <person name="Chen C."/>
            <person name="Yan M."/>
            <person name="Daum C."/>
            <person name="Ng V."/>
            <person name="Clum A."/>
            <person name="Steindorff A."/>
            <person name="Ohm R.A."/>
            <person name="Martin F."/>
            <person name="Silar P."/>
            <person name="Natvig D.O."/>
            <person name="Lalanne C."/>
            <person name="Gautier V."/>
            <person name="Ament-Velasquez S.L."/>
            <person name="Kruys A."/>
            <person name="Hutchinson M.I."/>
            <person name="Powell A.J."/>
            <person name="Barry K."/>
            <person name="Miller A.N."/>
            <person name="Grigoriev I.V."/>
            <person name="Debuchy R."/>
            <person name="Gladieux P."/>
            <person name="Hiltunen Thoren M."/>
            <person name="Johannesson H."/>
        </authorList>
    </citation>
    <scope>NUCLEOTIDE SEQUENCE</scope>
    <source>
        <strain evidence="2">CBS 118394</strain>
    </source>
</reference>
<keyword evidence="1" id="KW-0472">Membrane</keyword>
<dbReference type="EMBL" id="JAUEDM010000002">
    <property type="protein sequence ID" value="KAK3326109.1"/>
    <property type="molecule type" value="Genomic_DNA"/>
</dbReference>
<name>A0AAE0IJI2_9PEZI</name>
<proteinExistence type="predicted"/>
<evidence type="ECO:0000256" key="1">
    <source>
        <dbReference type="SAM" id="Phobius"/>
    </source>
</evidence>
<protein>
    <submittedName>
        <fullName evidence="2">Uncharacterized protein</fullName>
    </submittedName>
</protein>
<dbReference type="Proteomes" id="UP001283341">
    <property type="component" value="Unassembled WGS sequence"/>
</dbReference>
<organism evidence="2 3">
    <name type="scientific">Apodospora peruviana</name>
    <dbReference type="NCBI Taxonomy" id="516989"/>
    <lineage>
        <taxon>Eukaryota</taxon>
        <taxon>Fungi</taxon>
        <taxon>Dikarya</taxon>
        <taxon>Ascomycota</taxon>
        <taxon>Pezizomycotina</taxon>
        <taxon>Sordariomycetes</taxon>
        <taxon>Sordariomycetidae</taxon>
        <taxon>Sordariales</taxon>
        <taxon>Lasiosphaeriaceae</taxon>
        <taxon>Apodospora</taxon>
    </lineage>
</organism>